<dbReference type="Proteomes" id="UP001066276">
    <property type="component" value="Chromosome 4_1"/>
</dbReference>
<keyword evidence="2" id="KW-1185">Reference proteome</keyword>
<protein>
    <submittedName>
        <fullName evidence="1">Uncharacterized protein</fullName>
    </submittedName>
</protein>
<organism evidence="1 2">
    <name type="scientific">Pleurodeles waltl</name>
    <name type="common">Iberian ribbed newt</name>
    <dbReference type="NCBI Taxonomy" id="8319"/>
    <lineage>
        <taxon>Eukaryota</taxon>
        <taxon>Metazoa</taxon>
        <taxon>Chordata</taxon>
        <taxon>Craniata</taxon>
        <taxon>Vertebrata</taxon>
        <taxon>Euteleostomi</taxon>
        <taxon>Amphibia</taxon>
        <taxon>Batrachia</taxon>
        <taxon>Caudata</taxon>
        <taxon>Salamandroidea</taxon>
        <taxon>Salamandridae</taxon>
        <taxon>Pleurodelinae</taxon>
        <taxon>Pleurodeles</taxon>
    </lineage>
</organism>
<accession>A0AAV7TBQ3</accession>
<sequence>MQRMPYSILRGSGEQYWLGTTGMRKHLQAIHPNRLARTERKIHLELAEFEKSNAAANPDDNNAAPSTLAVHSRLAGACSGTTAPSVSPPSFMVAVHQLRQDRHVAEQNASTAMCCSYC</sequence>
<dbReference type="EMBL" id="JANPWB010000007">
    <property type="protein sequence ID" value="KAJ1173318.1"/>
    <property type="molecule type" value="Genomic_DNA"/>
</dbReference>
<proteinExistence type="predicted"/>
<name>A0AAV7TBQ3_PLEWA</name>
<comment type="caution">
    <text evidence="1">The sequence shown here is derived from an EMBL/GenBank/DDBJ whole genome shotgun (WGS) entry which is preliminary data.</text>
</comment>
<reference evidence="1" key="1">
    <citation type="journal article" date="2022" name="bioRxiv">
        <title>Sequencing and chromosome-scale assembly of the giantPleurodeles waltlgenome.</title>
        <authorList>
            <person name="Brown T."/>
            <person name="Elewa A."/>
            <person name="Iarovenko S."/>
            <person name="Subramanian E."/>
            <person name="Araus A.J."/>
            <person name="Petzold A."/>
            <person name="Susuki M."/>
            <person name="Suzuki K.-i.T."/>
            <person name="Hayashi T."/>
            <person name="Toyoda A."/>
            <person name="Oliveira C."/>
            <person name="Osipova E."/>
            <person name="Leigh N.D."/>
            <person name="Simon A."/>
            <person name="Yun M.H."/>
        </authorList>
    </citation>
    <scope>NUCLEOTIDE SEQUENCE</scope>
    <source>
        <strain evidence="1">20211129_DDA</strain>
        <tissue evidence="1">Liver</tissue>
    </source>
</reference>
<evidence type="ECO:0000313" key="1">
    <source>
        <dbReference type="EMBL" id="KAJ1173318.1"/>
    </source>
</evidence>
<dbReference type="AlphaFoldDB" id="A0AAV7TBQ3"/>
<gene>
    <name evidence="1" type="ORF">NDU88_005154</name>
</gene>
<evidence type="ECO:0000313" key="2">
    <source>
        <dbReference type="Proteomes" id="UP001066276"/>
    </source>
</evidence>